<protein>
    <submittedName>
        <fullName evidence="1">Uncharacterized protein</fullName>
    </submittedName>
</protein>
<accession>A0A516KN26</accession>
<evidence type="ECO:0000313" key="2">
    <source>
        <dbReference type="Proteomes" id="UP000317800"/>
    </source>
</evidence>
<name>A0A516KN26_9CAUD</name>
<gene>
    <name evidence="1" type="ORF">Goe8_c02170</name>
</gene>
<dbReference type="Proteomes" id="UP000317800">
    <property type="component" value="Segment"/>
</dbReference>
<organism evidence="1 2">
    <name type="scientific">Bacillus phage vB_BmeM-Goe8</name>
    <dbReference type="NCBI Taxonomy" id="2593638"/>
    <lineage>
        <taxon>Viruses</taxon>
        <taxon>Duplodnaviria</taxon>
        <taxon>Heunggongvirae</taxon>
        <taxon>Uroviricota</taxon>
        <taxon>Caudoviricetes</taxon>
        <taxon>Herelleviridae</taxon>
        <taxon>Bastillevirinae</taxon>
        <taxon>Goettingenvirus</taxon>
        <taxon>Goettingenvirus goe8</taxon>
    </lineage>
</organism>
<sequence length="61" mass="7110">MAKWKGKDVSNKQLFDLKRAAEYREYYRSSKRSALGHDIRFYSNGTLIASGRSIRNVVIEK</sequence>
<evidence type="ECO:0000313" key="1">
    <source>
        <dbReference type="EMBL" id="QDP42990.1"/>
    </source>
</evidence>
<keyword evidence="2" id="KW-1185">Reference proteome</keyword>
<proteinExistence type="predicted"/>
<dbReference type="EMBL" id="MN043729">
    <property type="protein sequence ID" value="QDP42990.1"/>
    <property type="molecule type" value="Genomic_DNA"/>
</dbReference>
<reference evidence="1 2" key="1">
    <citation type="submission" date="2019-06" db="EMBL/GenBank/DDBJ databases">
        <authorList>
            <person name="Hertel R."/>
        </authorList>
    </citation>
    <scope>NUCLEOTIDE SEQUENCE [LARGE SCALE GENOMIC DNA]</scope>
</reference>